<organism evidence="2">
    <name type="scientific">Anguilla anguilla</name>
    <name type="common">European freshwater eel</name>
    <name type="synonym">Muraena anguilla</name>
    <dbReference type="NCBI Taxonomy" id="7936"/>
    <lineage>
        <taxon>Eukaryota</taxon>
        <taxon>Metazoa</taxon>
        <taxon>Chordata</taxon>
        <taxon>Craniata</taxon>
        <taxon>Vertebrata</taxon>
        <taxon>Euteleostomi</taxon>
        <taxon>Actinopterygii</taxon>
        <taxon>Neopterygii</taxon>
        <taxon>Teleostei</taxon>
        <taxon>Anguilliformes</taxon>
        <taxon>Anguillidae</taxon>
        <taxon>Anguilla</taxon>
    </lineage>
</organism>
<proteinExistence type="predicted"/>
<reference evidence="2" key="1">
    <citation type="submission" date="2014-11" db="EMBL/GenBank/DDBJ databases">
        <authorList>
            <person name="Amaro Gonzalez C."/>
        </authorList>
    </citation>
    <scope>NUCLEOTIDE SEQUENCE</scope>
</reference>
<protein>
    <submittedName>
        <fullName evidence="2">Uncharacterized protein</fullName>
    </submittedName>
</protein>
<dbReference type="AlphaFoldDB" id="A0A0E9PB93"/>
<evidence type="ECO:0000256" key="1">
    <source>
        <dbReference type="SAM" id="MobiDB-lite"/>
    </source>
</evidence>
<feature type="region of interest" description="Disordered" evidence="1">
    <location>
        <begin position="1"/>
        <end position="31"/>
    </location>
</feature>
<reference evidence="2" key="2">
    <citation type="journal article" date="2015" name="Fish Shellfish Immunol.">
        <title>Early steps in the European eel (Anguilla anguilla)-Vibrio vulnificus interaction in the gills: Role of the RtxA13 toxin.</title>
        <authorList>
            <person name="Callol A."/>
            <person name="Pajuelo D."/>
            <person name="Ebbesson L."/>
            <person name="Teles M."/>
            <person name="MacKenzie S."/>
            <person name="Amaro C."/>
        </authorList>
    </citation>
    <scope>NUCLEOTIDE SEQUENCE</scope>
</reference>
<name>A0A0E9PB93_ANGAN</name>
<sequence>MQEERQVQTCEQEDERLPKNPPPLHRWTRRV</sequence>
<accession>A0A0E9PB93</accession>
<evidence type="ECO:0000313" key="2">
    <source>
        <dbReference type="EMBL" id="JAH01936.1"/>
    </source>
</evidence>
<dbReference type="EMBL" id="GBXM01106641">
    <property type="protein sequence ID" value="JAH01936.1"/>
    <property type="molecule type" value="Transcribed_RNA"/>
</dbReference>